<evidence type="ECO:0000256" key="1">
    <source>
        <dbReference type="ARBA" id="ARBA00004141"/>
    </source>
</evidence>
<evidence type="ECO:0000256" key="2">
    <source>
        <dbReference type="ARBA" id="ARBA00004196"/>
    </source>
</evidence>
<feature type="domain" description="Solute-binding protein family 3/N-terminal" evidence="9">
    <location>
        <begin position="90"/>
        <end position="309"/>
    </location>
</feature>
<dbReference type="PROSITE" id="PS01039">
    <property type="entry name" value="SBP_BACTERIAL_3"/>
    <property type="match status" value="1"/>
</dbReference>
<dbReference type="Gene3D" id="3.40.190.10">
    <property type="entry name" value="Periplasmic binding protein-like II"/>
    <property type="match status" value="2"/>
</dbReference>
<evidence type="ECO:0000313" key="11">
    <source>
        <dbReference type="Proteomes" id="UP001139447"/>
    </source>
</evidence>
<dbReference type="GO" id="GO:0016020">
    <property type="term" value="C:membrane"/>
    <property type="evidence" value="ECO:0007669"/>
    <property type="project" value="UniProtKB-SubCell"/>
</dbReference>
<dbReference type="GO" id="GO:0030313">
    <property type="term" value="C:cell envelope"/>
    <property type="evidence" value="ECO:0007669"/>
    <property type="project" value="UniProtKB-SubCell"/>
</dbReference>
<dbReference type="RefSeq" id="WP_243306708.1">
    <property type="nucleotide sequence ID" value="NZ_JALGBI010000001.1"/>
</dbReference>
<feature type="transmembrane region" description="Helical" evidence="8">
    <location>
        <begin position="434"/>
        <end position="467"/>
    </location>
</feature>
<dbReference type="SUPFAM" id="SSF53850">
    <property type="entry name" value="Periplasmic binding protein-like II"/>
    <property type="match status" value="1"/>
</dbReference>
<comment type="caution">
    <text evidence="10">The sequence shown here is derived from an EMBL/GenBank/DDBJ whole genome shotgun (WGS) entry which is preliminary data.</text>
</comment>
<gene>
    <name evidence="10" type="ORF">MMF98_13070</name>
</gene>
<dbReference type="SMART" id="SM00062">
    <property type="entry name" value="PBPb"/>
    <property type="match status" value="1"/>
</dbReference>
<evidence type="ECO:0000256" key="5">
    <source>
        <dbReference type="ARBA" id="ARBA00022729"/>
    </source>
</evidence>
<reference evidence="10" key="1">
    <citation type="submission" date="2022-03" db="EMBL/GenBank/DDBJ databases">
        <authorList>
            <person name="Woo C.Y."/>
        </authorList>
    </citation>
    <scope>NUCLEOTIDE SEQUENCE</scope>
    <source>
        <strain evidence="10">CYS-02</strain>
    </source>
</reference>
<dbReference type="Pfam" id="PF00497">
    <property type="entry name" value="SBP_bac_3"/>
    <property type="match status" value="1"/>
</dbReference>
<organism evidence="10 11">
    <name type="scientific">Variovorax terrae</name>
    <dbReference type="NCBI Taxonomy" id="2923278"/>
    <lineage>
        <taxon>Bacteria</taxon>
        <taxon>Pseudomonadati</taxon>
        <taxon>Pseudomonadota</taxon>
        <taxon>Betaproteobacteria</taxon>
        <taxon>Burkholderiales</taxon>
        <taxon>Comamonadaceae</taxon>
        <taxon>Variovorax</taxon>
    </lineage>
</organism>
<dbReference type="Gene3D" id="1.10.3720.10">
    <property type="entry name" value="MetI-like"/>
    <property type="match status" value="1"/>
</dbReference>
<comment type="similarity">
    <text evidence="3">Belongs to the bacterial solute-binding protein 3 family.</text>
</comment>
<accession>A0A9X1VUL1</accession>
<dbReference type="InterPro" id="IPR001638">
    <property type="entry name" value="Solute-binding_3/MltF_N"/>
</dbReference>
<feature type="transmembrane region" description="Helical" evidence="8">
    <location>
        <begin position="542"/>
        <end position="563"/>
    </location>
</feature>
<sequence>MRTCRVDESSLAMRRLAQVVACTSALVPAFRTISMRRLLAIGLALLCFSAAGQDTRPSPPMPPATQASPQRSTNCDGAADVWSRVICTKTLRVGVRTGYPPFAFENANLLQGFEIDLARQLADSLGVAPVFVVVTPANRLALLGEGRVDLVIATMGHTSQRDKEALFVRPHYYQSQTIVLGRKELAIDGLAKLRGNTVCVTVGNSTNAELSVNGARLKLFDKASSLVDELRLGGCSLVAQDDSFFASYLQQPAFAAAYDTKFGFAPLPWGAAVAREGGERLADVLGLSMRHLHNSGALQALAKKYGVNSPFLEQQRLLWASSRCAQMTSLTDPACVLAPPDNQLEPTSFAPLVGRLEKFIHQATGIKVTLAMFKTWVALDLLFEGIWFSILLVLGAVLATWAFALAFGAGLTSHKPWLRWAMRGLLWPMQSTPLILLMILASVLVGAAGASSPFVALAAAVLVLGLFNGCNAGQAVAEAMLTLREERAPSQPALSAAVYRARSQVVAFVVNATRGSPAASVMGVPELLSALTDVASFSSERITTYTFLLLFYMLLVAVVHRLANLWQARLALRGGAHA</sequence>
<evidence type="ECO:0000259" key="9">
    <source>
        <dbReference type="SMART" id="SM00062"/>
    </source>
</evidence>
<dbReference type="PANTHER" id="PTHR35936:SF17">
    <property type="entry name" value="ARGININE-BINDING EXTRACELLULAR PROTEIN ARTP"/>
    <property type="match status" value="1"/>
</dbReference>
<keyword evidence="7 8" id="KW-0472">Membrane</keyword>
<name>A0A9X1VUL1_9BURK</name>
<evidence type="ECO:0000256" key="4">
    <source>
        <dbReference type="ARBA" id="ARBA00022692"/>
    </source>
</evidence>
<keyword evidence="11" id="KW-1185">Reference proteome</keyword>
<evidence type="ECO:0000256" key="8">
    <source>
        <dbReference type="SAM" id="Phobius"/>
    </source>
</evidence>
<feature type="transmembrane region" description="Helical" evidence="8">
    <location>
        <begin position="386"/>
        <end position="413"/>
    </location>
</feature>
<evidence type="ECO:0000256" key="3">
    <source>
        <dbReference type="ARBA" id="ARBA00010333"/>
    </source>
</evidence>
<dbReference type="PANTHER" id="PTHR35936">
    <property type="entry name" value="MEMBRANE-BOUND LYTIC MUREIN TRANSGLYCOSYLASE F"/>
    <property type="match status" value="1"/>
</dbReference>
<evidence type="ECO:0000313" key="10">
    <source>
        <dbReference type="EMBL" id="MCJ0764141.1"/>
    </source>
</evidence>
<dbReference type="InterPro" id="IPR035906">
    <property type="entry name" value="MetI-like_sf"/>
</dbReference>
<dbReference type="SUPFAM" id="SSF161098">
    <property type="entry name" value="MetI-like"/>
    <property type="match status" value="1"/>
</dbReference>
<dbReference type="EMBL" id="JALGBI010000001">
    <property type="protein sequence ID" value="MCJ0764141.1"/>
    <property type="molecule type" value="Genomic_DNA"/>
</dbReference>
<evidence type="ECO:0000256" key="7">
    <source>
        <dbReference type="ARBA" id="ARBA00023136"/>
    </source>
</evidence>
<keyword evidence="5" id="KW-0732">Signal</keyword>
<dbReference type="AlphaFoldDB" id="A0A9X1VUL1"/>
<proteinExistence type="inferred from homology"/>
<keyword evidence="6 8" id="KW-1133">Transmembrane helix</keyword>
<evidence type="ECO:0000256" key="6">
    <source>
        <dbReference type="ARBA" id="ARBA00022989"/>
    </source>
</evidence>
<comment type="subcellular location">
    <subcellularLocation>
        <location evidence="2">Cell envelope</location>
    </subcellularLocation>
    <subcellularLocation>
        <location evidence="1">Membrane</location>
        <topology evidence="1">Multi-pass membrane protein</topology>
    </subcellularLocation>
</comment>
<dbReference type="InterPro" id="IPR018313">
    <property type="entry name" value="SBP_3_CS"/>
</dbReference>
<keyword evidence="4 8" id="KW-0812">Transmembrane</keyword>
<dbReference type="Proteomes" id="UP001139447">
    <property type="component" value="Unassembled WGS sequence"/>
</dbReference>
<protein>
    <submittedName>
        <fullName evidence="10">Transporter substrate-binding domain-containing protein</fullName>
    </submittedName>
</protein>